<dbReference type="Proteomes" id="UP001222296">
    <property type="component" value="Chromosome"/>
</dbReference>
<evidence type="ECO:0000313" key="2">
    <source>
        <dbReference type="EMBL" id="WGE09144.1"/>
    </source>
</evidence>
<dbReference type="Gene3D" id="2.60.40.10">
    <property type="entry name" value="Immunoglobulins"/>
    <property type="match status" value="1"/>
</dbReference>
<accession>A0AA42EDK3</accession>
<evidence type="ECO:0000313" key="3">
    <source>
        <dbReference type="Proteomes" id="UP001148834"/>
    </source>
</evidence>
<dbReference type="EMBL" id="CP121769">
    <property type="protein sequence ID" value="WGE09144.1"/>
    <property type="molecule type" value="Genomic_DNA"/>
</dbReference>
<reference evidence="1" key="1">
    <citation type="submission" date="2022-09" db="EMBL/GenBank/DDBJ databases">
        <title>Molecular characterization of Glaesserella parasuis strains circulating in commercial swine farms using whole-genome sequencing.</title>
        <authorList>
            <person name="Mugabi R."/>
            <person name="Clavijo M."/>
            <person name="Li G."/>
        </authorList>
    </citation>
    <scope>NUCLEOTIDE SEQUENCE</scope>
    <source>
        <strain evidence="1">0435-53</strain>
    </source>
</reference>
<reference evidence="2" key="2">
    <citation type="submission" date="2023-04" db="EMBL/GenBank/DDBJ databases">
        <title>Molecular characterization of the Integrative and Conjugative elements harboring multidrug-resistance gene from Glaesserella (Haemophilus) parasuis.</title>
        <authorList>
            <person name="Che Y."/>
            <person name="Zhou L."/>
        </authorList>
    </citation>
    <scope>NUCLEOTIDE SEQUENCE</scope>
    <source>
        <strain evidence="2">Z44</strain>
    </source>
</reference>
<proteinExistence type="predicted"/>
<protein>
    <submittedName>
        <fullName evidence="1">Uncharacterized protein</fullName>
    </submittedName>
</protein>
<organism evidence="1 3">
    <name type="scientific">Glaesserella parasuis</name>
    <name type="common">Haemophilus parasuis</name>
    <dbReference type="NCBI Taxonomy" id="738"/>
    <lineage>
        <taxon>Bacteria</taxon>
        <taxon>Pseudomonadati</taxon>
        <taxon>Pseudomonadota</taxon>
        <taxon>Gammaproteobacteria</taxon>
        <taxon>Pasteurellales</taxon>
        <taxon>Pasteurellaceae</taxon>
        <taxon>Glaesserella</taxon>
    </lineage>
</organism>
<evidence type="ECO:0000313" key="1">
    <source>
        <dbReference type="EMBL" id="MDD2168639.1"/>
    </source>
</evidence>
<name>A0AA42EDK3_GLAPU</name>
<gene>
    <name evidence="1" type="ORF">N5925_08635</name>
    <name evidence="2" type="ORF">QBL01_07710</name>
</gene>
<dbReference type="Proteomes" id="UP001148834">
    <property type="component" value="Unassembled WGS sequence"/>
</dbReference>
<dbReference type="EMBL" id="JAODIR010000047">
    <property type="protein sequence ID" value="MDD2168639.1"/>
    <property type="molecule type" value="Genomic_DNA"/>
</dbReference>
<dbReference type="InterPro" id="IPR013783">
    <property type="entry name" value="Ig-like_fold"/>
</dbReference>
<dbReference type="AlphaFoldDB" id="A0AA42EDK3"/>
<sequence>MSKTISLTNQKGITAIEDAHFTHQLLARKPMTYIKGIAGGKDVKPGDPVTITIGNETISTQLDGNKTFSVPVKTVLLANDAQRLEKRKLQVLNIKMVLPLMSTISKLFETHSN</sequence>
<dbReference type="RefSeq" id="WP_043895690.1">
    <property type="nucleotide sequence ID" value="NZ_CP121769.1"/>
</dbReference>